<accession>A0A4R2THG2</accession>
<dbReference type="InterPro" id="IPR012338">
    <property type="entry name" value="Beta-lactam/transpept-like"/>
</dbReference>
<dbReference type="EMBL" id="SLYC01000024">
    <property type="protein sequence ID" value="TCQ01697.1"/>
    <property type="molecule type" value="Genomic_DNA"/>
</dbReference>
<dbReference type="InterPro" id="IPR050491">
    <property type="entry name" value="AmpC-like"/>
</dbReference>
<comment type="caution">
    <text evidence="2">The sequence shown here is derived from an EMBL/GenBank/DDBJ whole genome shotgun (WGS) entry which is preliminary data.</text>
</comment>
<feature type="domain" description="Beta-lactamase-related" evidence="1">
    <location>
        <begin position="48"/>
        <end position="346"/>
    </location>
</feature>
<reference evidence="2 3" key="1">
    <citation type="submission" date="2019-03" db="EMBL/GenBank/DDBJ databases">
        <title>Genomic Encyclopedia of Type Strains, Phase IV (KMG-IV): sequencing the most valuable type-strain genomes for metagenomic binning, comparative biology and taxonomic classification.</title>
        <authorList>
            <person name="Goeker M."/>
        </authorList>
    </citation>
    <scope>NUCLEOTIDE SEQUENCE [LARGE SCALE GENOMIC DNA]</scope>
    <source>
        <strain evidence="2 3">DSM 100013</strain>
    </source>
</reference>
<organism evidence="2 3">
    <name type="scientific">Serpentinicella alkaliphila</name>
    <dbReference type="NCBI Taxonomy" id="1734049"/>
    <lineage>
        <taxon>Bacteria</taxon>
        <taxon>Bacillati</taxon>
        <taxon>Bacillota</taxon>
        <taxon>Clostridia</taxon>
        <taxon>Peptostreptococcales</taxon>
        <taxon>Natronincolaceae</taxon>
        <taxon>Serpentinicella</taxon>
    </lineage>
</organism>
<dbReference type="SUPFAM" id="SSF56601">
    <property type="entry name" value="beta-lactamase/transpeptidase-like"/>
    <property type="match status" value="1"/>
</dbReference>
<dbReference type="InterPro" id="IPR001466">
    <property type="entry name" value="Beta-lactam-related"/>
</dbReference>
<proteinExistence type="predicted"/>
<evidence type="ECO:0000259" key="1">
    <source>
        <dbReference type="Pfam" id="PF00144"/>
    </source>
</evidence>
<dbReference type="RefSeq" id="WP_132848822.1">
    <property type="nucleotide sequence ID" value="NZ_CP058648.1"/>
</dbReference>
<sequence>MFRDEASRHMEELFRNKVKKDNKIYNAYMLIHSEKYNIHLNMAEGVTEQIQSNPMQQFHIASIGKLFVSVLTGILFEQEKISYEDRIKDYFNNDLLNDLHVYKGKDYTGEIKIKHILNHTSGLPDYFEDKPKYGKSMLEMIFEEPYRRWKPEDIIIWSKANLKSHFPPGRGFHYSDTGYHILGLIIERILGCPLNKALEEYIFRPLHMDFTYLDTYEQSTKNTGFPVADVYFNDINVKGFNILKDDYAGGGVISTTEDMLKFMEAISKHVIIKKETFERMKDWAGFFNFFFLGIDYGYGLMQFKEIPILQPKKYNIWGNAGSIGSFMFYQPELDTYFIGSLNQFRYHSKGIRTIFKMIDILTKLEK</sequence>
<dbReference type="Pfam" id="PF00144">
    <property type="entry name" value="Beta-lactamase"/>
    <property type="match status" value="1"/>
</dbReference>
<gene>
    <name evidence="2" type="ORF">EDD79_102438</name>
</gene>
<name>A0A4R2THG2_9FIRM</name>
<protein>
    <submittedName>
        <fullName evidence="2">CubicO group peptidase (Beta-lactamase class C family)</fullName>
    </submittedName>
</protein>
<evidence type="ECO:0000313" key="2">
    <source>
        <dbReference type="EMBL" id="TCQ01697.1"/>
    </source>
</evidence>
<dbReference type="PANTHER" id="PTHR46825:SF9">
    <property type="entry name" value="BETA-LACTAMASE-RELATED DOMAIN-CONTAINING PROTEIN"/>
    <property type="match status" value="1"/>
</dbReference>
<dbReference type="Gene3D" id="3.40.710.10">
    <property type="entry name" value="DD-peptidase/beta-lactamase superfamily"/>
    <property type="match status" value="1"/>
</dbReference>
<keyword evidence="3" id="KW-1185">Reference proteome</keyword>
<dbReference type="Proteomes" id="UP000295504">
    <property type="component" value="Unassembled WGS sequence"/>
</dbReference>
<dbReference type="PANTHER" id="PTHR46825">
    <property type="entry name" value="D-ALANYL-D-ALANINE-CARBOXYPEPTIDASE/ENDOPEPTIDASE AMPH"/>
    <property type="match status" value="1"/>
</dbReference>
<evidence type="ECO:0000313" key="3">
    <source>
        <dbReference type="Proteomes" id="UP000295504"/>
    </source>
</evidence>
<dbReference type="AlphaFoldDB" id="A0A4R2THG2"/>
<dbReference type="OrthoDB" id="9797709at2"/>